<organism evidence="7 8">
    <name type="scientific">Pseudodesulfovibrio profundus</name>
    <dbReference type="NCBI Taxonomy" id="57320"/>
    <lineage>
        <taxon>Bacteria</taxon>
        <taxon>Pseudomonadati</taxon>
        <taxon>Thermodesulfobacteriota</taxon>
        <taxon>Desulfovibrionia</taxon>
        <taxon>Desulfovibrionales</taxon>
        <taxon>Desulfovibrionaceae</taxon>
    </lineage>
</organism>
<evidence type="ECO:0000313" key="8">
    <source>
        <dbReference type="Proteomes" id="UP000219215"/>
    </source>
</evidence>
<dbReference type="Gene3D" id="3.30.70.20">
    <property type="match status" value="1"/>
</dbReference>
<dbReference type="OrthoDB" id="368873at2"/>
<proteinExistence type="inferred from homology"/>
<dbReference type="RefSeq" id="WP_097013013.1">
    <property type="nucleotide sequence ID" value="NZ_LT907975.1"/>
</dbReference>
<keyword evidence="5" id="KW-0411">Iron-sulfur</keyword>
<dbReference type="EMBL" id="LT907975">
    <property type="protein sequence ID" value="SOB60263.1"/>
    <property type="molecule type" value="Genomic_DNA"/>
</dbReference>
<dbReference type="KEGG" id="pprf:DPRO_3351"/>
<dbReference type="PROSITE" id="PS00198">
    <property type="entry name" value="4FE4S_FER_1"/>
    <property type="match status" value="1"/>
</dbReference>
<accession>A0A2C8FCP9</accession>
<dbReference type="Gene3D" id="3.40.109.10">
    <property type="entry name" value="NADH Oxidase"/>
    <property type="match status" value="1"/>
</dbReference>
<dbReference type="SUPFAM" id="SSF54862">
    <property type="entry name" value="4Fe-4S ferredoxins"/>
    <property type="match status" value="1"/>
</dbReference>
<evidence type="ECO:0000259" key="6">
    <source>
        <dbReference type="PROSITE" id="PS51379"/>
    </source>
</evidence>
<dbReference type="GO" id="GO:0016491">
    <property type="term" value="F:oxidoreductase activity"/>
    <property type="evidence" value="ECO:0007669"/>
    <property type="project" value="UniProtKB-KW"/>
</dbReference>
<dbReference type="PROSITE" id="PS51379">
    <property type="entry name" value="4FE4S_FER_2"/>
    <property type="match status" value="1"/>
</dbReference>
<dbReference type="InterPro" id="IPR000415">
    <property type="entry name" value="Nitroreductase-like"/>
</dbReference>
<name>A0A2C8FCP9_9BACT</name>
<comment type="similarity">
    <text evidence="1">Belongs to the nitroreductase family.</text>
</comment>
<dbReference type="AlphaFoldDB" id="A0A2C8FCP9"/>
<dbReference type="Proteomes" id="UP000219215">
    <property type="component" value="Chromosome DPRO"/>
</dbReference>
<keyword evidence="2" id="KW-0479">Metal-binding</keyword>
<dbReference type="PANTHER" id="PTHR43673">
    <property type="entry name" value="NAD(P)H NITROREDUCTASE YDGI-RELATED"/>
    <property type="match status" value="1"/>
</dbReference>
<reference evidence="8" key="1">
    <citation type="submission" date="2017-09" db="EMBL/GenBank/DDBJ databases">
        <authorList>
            <person name="Regsiter A."/>
            <person name="William W."/>
        </authorList>
    </citation>
    <scope>NUCLEOTIDE SEQUENCE [LARGE SCALE GENOMIC DNA]</scope>
    <source>
        <strain evidence="8">500-1</strain>
    </source>
</reference>
<gene>
    <name evidence="7" type="ORF">DPRO_3351</name>
</gene>
<dbReference type="InterPro" id="IPR029479">
    <property type="entry name" value="Nitroreductase"/>
</dbReference>
<evidence type="ECO:0000256" key="2">
    <source>
        <dbReference type="ARBA" id="ARBA00022723"/>
    </source>
</evidence>
<evidence type="ECO:0000256" key="1">
    <source>
        <dbReference type="ARBA" id="ARBA00007118"/>
    </source>
</evidence>
<evidence type="ECO:0000256" key="5">
    <source>
        <dbReference type="ARBA" id="ARBA00023014"/>
    </source>
</evidence>
<dbReference type="GO" id="GO:0051536">
    <property type="term" value="F:iron-sulfur cluster binding"/>
    <property type="evidence" value="ECO:0007669"/>
    <property type="project" value="UniProtKB-KW"/>
</dbReference>
<protein>
    <submittedName>
        <fullName evidence="7">Ferredoxin-nitroreductase protein</fullName>
    </submittedName>
</protein>
<keyword evidence="8" id="KW-1185">Reference proteome</keyword>
<dbReference type="PANTHER" id="PTHR43673:SF10">
    <property type="entry name" value="NADH DEHYDROGENASE_NAD(P)H NITROREDUCTASE XCC3605-RELATED"/>
    <property type="match status" value="1"/>
</dbReference>
<keyword evidence="3" id="KW-0560">Oxidoreductase</keyword>
<feature type="domain" description="4Fe-4S ferredoxin-type" evidence="6">
    <location>
        <begin position="2"/>
        <end position="31"/>
    </location>
</feature>
<dbReference type="CDD" id="cd02143">
    <property type="entry name" value="nitroreductase_FeS-like"/>
    <property type="match status" value="1"/>
</dbReference>
<evidence type="ECO:0000256" key="4">
    <source>
        <dbReference type="ARBA" id="ARBA00023004"/>
    </source>
</evidence>
<keyword evidence="4" id="KW-0408">Iron</keyword>
<dbReference type="Pfam" id="PF00881">
    <property type="entry name" value="Nitroreductase"/>
    <property type="match status" value="1"/>
</dbReference>
<sequence length="275" mass="30005">MLQFNIDKDLCIKCGECAADCPSNIIVMDDEYPVIAEERVGQCIECQHCFAVCQPGALSIFGLNPQDSIPLKGNMPSSEAMGTLIMGRRSVRRYKEKPVDSALLDTLMETVRSAPTGVNNRSTLYTLVEDQETMSILKEKTYAGLKKVVDNNALPQGLEFFEGISKAYEKGVDVLFRGAPHFLVASTPKNGPSPEADALIGLTYFELLANSYGLGVVWDGLAKWAMLDIAPEAGEVLGIPEDHTVGYMLAFGLPAVKYHRTVQRVGGTVNKLVLR</sequence>
<dbReference type="InterPro" id="IPR017900">
    <property type="entry name" value="4Fe4S_Fe_S_CS"/>
</dbReference>
<dbReference type="Pfam" id="PF13187">
    <property type="entry name" value="Fer4_9"/>
    <property type="match status" value="1"/>
</dbReference>
<dbReference type="InterPro" id="IPR017896">
    <property type="entry name" value="4Fe4S_Fe-S-bd"/>
</dbReference>
<dbReference type="SUPFAM" id="SSF55469">
    <property type="entry name" value="FMN-dependent nitroreductase-like"/>
    <property type="match status" value="1"/>
</dbReference>
<dbReference type="GO" id="GO:0046872">
    <property type="term" value="F:metal ion binding"/>
    <property type="evidence" value="ECO:0007669"/>
    <property type="project" value="UniProtKB-KW"/>
</dbReference>
<evidence type="ECO:0000256" key="3">
    <source>
        <dbReference type="ARBA" id="ARBA00023002"/>
    </source>
</evidence>
<evidence type="ECO:0000313" key="7">
    <source>
        <dbReference type="EMBL" id="SOB60263.1"/>
    </source>
</evidence>